<feature type="transmembrane region" description="Helical" evidence="1">
    <location>
        <begin position="113"/>
        <end position="131"/>
    </location>
</feature>
<keyword evidence="1" id="KW-1133">Transmembrane helix</keyword>
<keyword evidence="1" id="KW-0472">Membrane</keyword>
<dbReference type="InterPro" id="IPR010640">
    <property type="entry name" value="Low_temperature_requirement_A"/>
</dbReference>
<dbReference type="EMBL" id="LQPR01000025">
    <property type="protein sequence ID" value="ORW72160.1"/>
    <property type="molecule type" value="Genomic_DNA"/>
</dbReference>
<dbReference type="Pfam" id="PF06772">
    <property type="entry name" value="LtrA"/>
    <property type="match status" value="1"/>
</dbReference>
<protein>
    <recommendedName>
        <fullName evidence="4">Low temperature requirement protein A</fullName>
    </recommendedName>
</protein>
<dbReference type="AlphaFoldDB" id="A0AAJ3TVF2"/>
<feature type="transmembrane region" description="Helical" evidence="1">
    <location>
        <begin position="44"/>
        <end position="65"/>
    </location>
</feature>
<name>A0AAJ3TVF2_9MYCO</name>
<feature type="transmembrane region" description="Helical" evidence="1">
    <location>
        <begin position="364"/>
        <end position="384"/>
    </location>
</feature>
<dbReference type="RefSeq" id="WP_085255492.1">
    <property type="nucleotide sequence ID" value="NZ_AP022573.1"/>
</dbReference>
<evidence type="ECO:0000313" key="3">
    <source>
        <dbReference type="Proteomes" id="UP000193387"/>
    </source>
</evidence>
<dbReference type="Proteomes" id="UP000193387">
    <property type="component" value="Unassembled WGS sequence"/>
</dbReference>
<feature type="transmembrane region" description="Helical" evidence="1">
    <location>
        <begin position="209"/>
        <end position="233"/>
    </location>
</feature>
<feature type="transmembrane region" description="Helical" evidence="1">
    <location>
        <begin position="239"/>
        <end position="260"/>
    </location>
</feature>
<evidence type="ECO:0000313" key="2">
    <source>
        <dbReference type="EMBL" id="ORW72160.1"/>
    </source>
</evidence>
<gene>
    <name evidence="2" type="ORF">AWC23_11600</name>
</gene>
<keyword evidence="1" id="KW-0812">Transmembrane</keyword>
<proteinExistence type="predicted"/>
<accession>A0AAJ3TVF2</accession>
<feature type="transmembrane region" description="Helical" evidence="1">
    <location>
        <begin position="281"/>
        <end position="301"/>
    </location>
</feature>
<feature type="transmembrane region" description="Helical" evidence="1">
    <location>
        <begin position="12"/>
        <end position="32"/>
    </location>
</feature>
<dbReference type="PANTHER" id="PTHR36840:SF1">
    <property type="entry name" value="BLL5714 PROTEIN"/>
    <property type="match status" value="1"/>
</dbReference>
<feature type="transmembrane region" description="Helical" evidence="1">
    <location>
        <begin position="313"/>
        <end position="333"/>
    </location>
</feature>
<sequence length="421" mass="44934">MTGRDPDERGRVSTPLELLFDLTFVVAFGVSASEFTHQLIADHVGGGLLGFAFTTFAVCWAWVNFSWFSSAYDTDDWGYRLTTMLQMVGVVVLTMGIQPVYASIEEGNHVDNRVLVAGYVVMRIGMVFQWLRAARQDAARRRACLTYAITISAAQCGWVASTLLHTSVPATMAIYTALMFVEALGPWIAERRRGGTPWHADHIAERYGLLTIIALGEGVFGTVASLTAVVAAQGWTVDAALVALAGIGLTFGMWWMYFVLSPGPILHAHRDRSLAFGYGHIVIFATVVATGAGLNAASYFLDHHSALDSAQTVATVGVPVGVYIVGIFAVYAYLVRGLDVVFAAVLMFVAALLGAAVLLASLGIAMAVCLLVVTMAPIAVVIGFETVGHRFAEKAVARALCGPEDDEVNVETSVTSDGPST</sequence>
<reference evidence="2 3" key="1">
    <citation type="submission" date="2016-01" db="EMBL/GenBank/DDBJ databases">
        <title>The new phylogeny of the genus Mycobacterium.</title>
        <authorList>
            <person name="Tarcisio F."/>
            <person name="Conor M."/>
            <person name="Antonella G."/>
            <person name="Elisabetta G."/>
            <person name="Giulia F.S."/>
            <person name="Sara T."/>
            <person name="Anna F."/>
            <person name="Clotilde B."/>
            <person name="Roberto B."/>
            <person name="Veronica D.S."/>
            <person name="Fabio R."/>
            <person name="Monica P."/>
            <person name="Olivier J."/>
            <person name="Enrico T."/>
            <person name="Nicola S."/>
        </authorList>
    </citation>
    <scope>NUCLEOTIDE SEQUENCE [LARGE SCALE GENOMIC DNA]</scope>
    <source>
        <strain evidence="2 3">DSM 44616</strain>
    </source>
</reference>
<evidence type="ECO:0008006" key="4">
    <source>
        <dbReference type="Google" id="ProtNLM"/>
    </source>
</evidence>
<evidence type="ECO:0000256" key="1">
    <source>
        <dbReference type="SAM" id="Phobius"/>
    </source>
</evidence>
<dbReference type="PANTHER" id="PTHR36840">
    <property type="entry name" value="BLL5714 PROTEIN"/>
    <property type="match status" value="1"/>
</dbReference>
<organism evidence="2 3">
    <name type="scientific">Mycobacterium saskatchewanense</name>
    <dbReference type="NCBI Taxonomy" id="220927"/>
    <lineage>
        <taxon>Bacteria</taxon>
        <taxon>Bacillati</taxon>
        <taxon>Actinomycetota</taxon>
        <taxon>Actinomycetes</taxon>
        <taxon>Mycobacteriales</taxon>
        <taxon>Mycobacteriaceae</taxon>
        <taxon>Mycobacterium</taxon>
        <taxon>Mycobacterium simiae complex</taxon>
    </lineage>
</organism>
<comment type="caution">
    <text evidence="2">The sequence shown here is derived from an EMBL/GenBank/DDBJ whole genome shotgun (WGS) entry which is preliminary data.</text>
</comment>
<feature type="transmembrane region" description="Helical" evidence="1">
    <location>
        <begin position="143"/>
        <end position="164"/>
    </location>
</feature>
<keyword evidence="3" id="KW-1185">Reference proteome</keyword>
<feature type="transmembrane region" description="Helical" evidence="1">
    <location>
        <begin position="77"/>
        <end position="101"/>
    </location>
</feature>
<feature type="transmembrane region" description="Helical" evidence="1">
    <location>
        <begin position="340"/>
        <end position="358"/>
    </location>
</feature>
<feature type="transmembrane region" description="Helical" evidence="1">
    <location>
        <begin position="170"/>
        <end position="189"/>
    </location>
</feature>